<reference evidence="5 6" key="1">
    <citation type="journal article" date="2010" name="Nat. Biotechnol.">
        <title>Genome sequence of the model mushroom Schizophyllum commune.</title>
        <authorList>
            <person name="Ohm R.A."/>
            <person name="de Jong J.F."/>
            <person name="Lugones L.G."/>
            <person name="Aerts A."/>
            <person name="Kothe E."/>
            <person name="Stajich J.E."/>
            <person name="de Vries R.P."/>
            <person name="Record E."/>
            <person name="Levasseur A."/>
            <person name="Baker S.E."/>
            <person name="Bartholomew K.A."/>
            <person name="Coutinho P.M."/>
            <person name="Erdmann S."/>
            <person name="Fowler T.J."/>
            <person name="Gathman A.C."/>
            <person name="Lombard V."/>
            <person name="Henrissat B."/>
            <person name="Knabe N."/>
            <person name="Kuees U."/>
            <person name="Lilly W.W."/>
            <person name="Lindquist E."/>
            <person name="Lucas S."/>
            <person name="Magnuson J.K."/>
            <person name="Piumi F."/>
            <person name="Raudaskoski M."/>
            <person name="Salamov A."/>
            <person name="Schmutz J."/>
            <person name="Schwarze F.W.M.R."/>
            <person name="vanKuyk P.A."/>
            <person name="Horton J.S."/>
            <person name="Grigoriev I.V."/>
            <person name="Woesten H.A.B."/>
        </authorList>
    </citation>
    <scope>NUCLEOTIDE SEQUENCE [LARGE SCALE GENOMIC DNA]</scope>
    <source>
        <strain evidence="6">H4-8 / FGSC 9210</strain>
    </source>
</reference>
<keyword evidence="3" id="KW-1133">Transmembrane helix</keyword>
<keyword evidence="6" id="KW-1185">Reference proteome</keyword>
<gene>
    <name evidence="5" type="ORF">SCHCODRAFT_257672</name>
</gene>
<accession>D8Q954</accession>
<dbReference type="PANTHER" id="PTHR38644:SF1">
    <property type="entry name" value="EXPRESSED PROTEIN"/>
    <property type="match status" value="1"/>
</dbReference>
<feature type="transmembrane region" description="Helical" evidence="3">
    <location>
        <begin position="550"/>
        <end position="571"/>
    </location>
</feature>
<keyword evidence="3" id="KW-0472">Membrane</keyword>
<dbReference type="OrthoDB" id="5319015at2759"/>
<dbReference type="AlphaFoldDB" id="D8Q954"/>
<evidence type="ECO:0000259" key="4">
    <source>
        <dbReference type="Pfam" id="PF23868"/>
    </source>
</evidence>
<feature type="region of interest" description="Disordered" evidence="2">
    <location>
        <begin position="17"/>
        <end position="62"/>
    </location>
</feature>
<dbReference type="VEuPathDB" id="FungiDB:SCHCODRAFT_02583771"/>
<dbReference type="RefSeq" id="XP_003030496.1">
    <property type="nucleotide sequence ID" value="XM_003030450.1"/>
</dbReference>
<evidence type="ECO:0000256" key="1">
    <source>
        <dbReference type="SAM" id="Coils"/>
    </source>
</evidence>
<dbReference type="EMBL" id="GL377308">
    <property type="protein sequence ID" value="EFI95593.1"/>
    <property type="molecule type" value="Genomic_DNA"/>
</dbReference>
<name>D8Q954_SCHCM</name>
<dbReference type="Proteomes" id="UP000007431">
    <property type="component" value="Unassembled WGS sequence"/>
</dbReference>
<organism evidence="6">
    <name type="scientific">Schizophyllum commune (strain H4-8 / FGSC 9210)</name>
    <name type="common">Split gill fungus</name>
    <dbReference type="NCBI Taxonomy" id="578458"/>
    <lineage>
        <taxon>Eukaryota</taxon>
        <taxon>Fungi</taxon>
        <taxon>Dikarya</taxon>
        <taxon>Basidiomycota</taxon>
        <taxon>Agaricomycotina</taxon>
        <taxon>Agaricomycetes</taxon>
        <taxon>Agaricomycetidae</taxon>
        <taxon>Agaricales</taxon>
        <taxon>Schizophyllaceae</taxon>
        <taxon>Schizophyllum</taxon>
    </lineage>
</organism>
<dbReference type="HOGENOM" id="CLU_019469_0_0_1"/>
<dbReference type="GeneID" id="9591500"/>
<dbReference type="OMA" id="RAWCRDL"/>
<sequence length="655" mass="70694">MPCRYSGLARLPACRAGSTSYSHHGAKLARIPTHARTRSRAYSDQTPSQDAPPLQKAEPKAAPISKELATAIHANASYRTLITKAEALVLDVLPTQTIEGTVEDQRFWRHLLEHSRSGLEGVEKELREGKSPAQLNILVCGLGEDSGSQELVTSLTEEPFSSTTTATRWEEVDAGARHSEAQLDGVPKLVVNAPWLSTLNAQILELRDPLQARTLLSAYKADIPIIVRNPATTPSPNLPVPTHNPLRLFIANAPPRGPLPDHPTTLAVDTRRAATALTTLNANPTSPAAVQLYQHDFAASNISAVFEAIRARVSGLGSARRDARRTYAQGVLLGALNACRDALATARAECDVVEDRVSALERRAEEYKATVPRTVLQDGKHVRRALEHTERRLGDVLDRLTWWRMVARVDEVSVVVADAVERLWCQELEQHLIYHTGQLAAARADLTAQAVSTIESAGPAFASALLRNDLDALAGAPSTALSPSVLTSPVHARRAQMTHYATPRLHRSAQRSFLVAMGGAGLGTGTAIASSFASLGIAEGVLSNLLSAGLTPGTAAGAGVLLALASVRVAIGRWEKAKRRWWGDWKRVSEGLERDLSTTLDTVLRERVCAVPNAACKGLLRRVEQRHEVIDGQEETLRSLEAEARTLGTGKAEKS</sequence>
<keyword evidence="1" id="KW-0175">Coiled coil</keyword>
<dbReference type="InParanoid" id="D8Q954"/>
<proteinExistence type="predicted"/>
<dbReference type="eggNOG" id="ENOG502S6KZ">
    <property type="taxonomic scope" value="Eukaryota"/>
</dbReference>
<feature type="coiled-coil region" evidence="1">
    <location>
        <begin position="343"/>
        <end position="370"/>
    </location>
</feature>
<dbReference type="Pfam" id="PF23868">
    <property type="entry name" value="Mmc1_C"/>
    <property type="match status" value="1"/>
</dbReference>
<protein>
    <recommendedName>
        <fullName evidence="4">Mmc1 C-terminal domain-containing protein</fullName>
    </recommendedName>
</protein>
<dbReference type="PANTHER" id="PTHR38644">
    <property type="entry name" value="EXPRESSED PROTEIN"/>
    <property type="match status" value="1"/>
</dbReference>
<feature type="transmembrane region" description="Helical" evidence="3">
    <location>
        <begin position="513"/>
        <end position="538"/>
    </location>
</feature>
<evidence type="ECO:0000256" key="3">
    <source>
        <dbReference type="SAM" id="Phobius"/>
    </source>
</evidence>
<evidence type="ECO:0000313" key="6">
    <source>
        <dbReference type="Proteomes" id="UP000007431"/>
    </source>
</evidence>
<dbReference type="InterPro" id="IPR056196">
    <property type="entry name" value="Mmc1_C"/>
</dbReference>
<feature type="domain" description="Mmc1 C-terminal" evidence="4">
    <location>
        <begin position="399"/>
        <end position="582"/>
    </location>
</feature>
<dbReference type="KEGG" id="scm:SCHCO_02583771"/>
<feature type="compositionally biased region" description="Polar residues" evidence="2">
    <location>
        <begin position="40"/>
        <end position="49"/>
    </location>
</feature>
<keyword evidence="3" id="KW-0812">Transmembrane</keyword>
<evidence type="ECO:0000256" key="2">
    <source>
        <dbReference type="SAM" id="MobiDB-lite"/>
    </source>
</evidence>
<evidence type="ECO:0000313" key="5">
    <source>
        <dbReference type="EMBL" id="EFI95593.1"/>
    </source>
</evidence>